<comment type="caution">
    <text evidence="3">The sequence shown here is derived from an EMBL/GenBank/DDBJ whole genome shotgun (WGS) entry which is preliminary data.</text>
</comment>
<gene>
    <name evidence="3" type="ORF">C8Q69DRAFT_430314</name>
</gene>
<evidence type="ECO:0000313" key="3">
    <source>
        <dbReference type="EMBL" id="RWQ96880.1"/>
    </source>
</evidence>
<dbReference type="Gene3D" id="3.90.1200.10">
    <property type="match status" value="1"/>
</dbReference>
<proteinExistence type="predicted"/>
<sequence length="279" mass="31716">MKSFPASPSYSSGREPTLPTPAEIRAINRESGHVRSKIFGRPPPVIIPSQGLLVKYGSNVTTVEAQTQMMLYESLRGQVPIPKVFDWTEDGGQGFIYMSLIEGETLQERWASMSETERRAVCEELRRMVKAWRALKQEGHYIGSLGKKPLNEIFLQSHPDTAGPCEGDDAVQRFQHACGIDITDETPIVFTHDDISPPNILLSRGPNPKVAAIIDWGQAGWYPSYWEYCKARQVGINPKYFDDVMQEEWYTKYLPMILDPVDEERIYHPFVYFVLSKGI</sequence>
<dbReference type="GO" id="GO:0016740">
    <property type="term" value="F:transferase activity"/>
    <property type="evidence" value="ECO:0007669"/>
    <property type="project" value="UniProtKB-KW"/>
</dbReference>
<feature type="domain" description="Aminoglycoside phosphotransferase" evidence="2">
    <location>
        <begin position="64"/>
        <end position="224"/>
    </location>
</feature>
<dbReference type="Pfam" id="PF01636">
    <property type="entry name" value="APH"/>
    <property type="match status" value="1"/>
</dbReference>
<organism evidence="3 4">
    <name type="scientific">Byssochlamys spectabilis</name>
    <name type="common">Paecilomyces variotii</name>
    <dbReference type="NCBI Taxonomy" id="264951"/>
    <lineage>
        <taxon>Eukaryota</taxon>
        <taxon>Fungi</taxon>
        <taxon>Dikarya</taxon>
        <taxon>Ascomycota</taxon>
        <taxon>Pezizomycotina</taxon>
        <taxon>Eurotiomycetes</taxon>
        <taxon>Eurotiomycetidae</taxon>
        <taxon>Eurotiales</taxon>
        <taxon>Thermoascaceae</taxon>
        <taxon>Paecilomyces</taxon>
    </lineage>
</organism>
<dbReference type="CDD" id="cd05120">
    <property type="entry name" value="APH_ChoK_like"/>
    <property type="match status" value="1"/>
</dbReference>
<dbReference type="InterPro" id="IPR011009">
    <property type="entry name" value="Kinase-like_dom_sf"/>
</dbReference>
<dbReference type="PANTHER" id="PTHR21310">
    <property type="entry name" value="AMINOGLYCOSIDE PHOSPHOTRANSFERASE-RELATED-RELATED"/>
    <property type="match status" value="1"/>
</dbReference>
<dbReference type="GeneID" id="39597756"/>
<dbReference type="PANTHER" id="PTHR21310:SF54">
    <property type="entry name" value="AMINOGLYCOSIDE PHOSPHOTRANSFERASE DOMAIN-CONTAINING PROTEIN"/>
    <property type="match status" value="1"/>
</dbReference>
<keyword evidence="3" id="KW-0808">Transferase</keyword>
<evidence type="ECO:0000313" key="4">
    <source>
        <dbReference type="Proteomes" id="UP000283841"/>
    </source>
</evidence>
<reference evidence="3 4" key="1">
    <citation type="journal article" date="2018" name="Front. Microbiol.">
        <title>Genomic and genetic insights into a cosmopolitan fungus, Paecilomyces variotii (Eurotiales).</title>
        <authorList>
            <person name="Urquhart A.S."/>
            <person name="Mondo S.J."/>
            <person name="Makela M.R."/>
            <person name="Hane J.K."/>
            <person name="Wiebenga A."/>
            <person name="He G."/>
            <person name="Mihaltcheva S."/>
            <person name="Pangilinan J."/>
            <person name="Lipzen A."/>
            <person name="Barry K."/>
            <person name="de Vries R.P."/>
            <person name="Grigoriev I.V."/>
            <person name="Idnurm A."/>
        </authorList>
    </citation>
    <scope>NUCLEOTIDE SEQUENCE [LARGE SCALE GENOMIC DNA]</scope>
    <source>
        <strain evidence="3 4">CBS 101075</strain>
    </source>
</reference>
<dbReference type="Proteomes" id="UP000283841">
    <property type="component" value="Unassembled WGS sequence"/>
</dbReference>
<dbReference type="InterPro" id="IPR051678">
    <property type="entry name" value="AGP_Transferase"/>
</dbReference>
<dbReference type="InterPro" id="IPR002575">
    <property type="entry name" value="Aminoglycoside_PTrfase"/>
</dbReference>
<dbReference type="AlphaFoldDB" id="A0A443HYN4"/>
<evidence type="ECO:0000256" key="1">
    <source>
        <dbReference type="SAM" id="MobiDB-lite"/>
    </source>
</evidence>
<protein>
    <submittedName>
        <fullName evidence="3">Phosphotransferase enzyme family protein</fullName>
    </submittedName>
</protein>
<dbReference type="SUPFAM" id="SSF56112">
    <property type="entry name" value="Protein kinase-like (PK-like)"/>
    <property type="match status" value="1"/>
</dbReference>
<feature type="compositionally biased region" description="Polar residues" evidence="1">
    <location>
        <begin position="1"/>
        <end position="14"/>
    </location>
</feature>
<feature type="region of interest" description="Disordered" evidence="1">
    <location>
        <begin position="1"/>
        <end position="21"/>
    </location>
</feature>
<evidence type="ECO:0000259" key="2">
    <source>
        <dbReference type="Pfam" id="PF01636"/>
    </source>
</evidence>
<accession>A0A443HYN4</accession>
<keyword evidence="4" id="KW-1185">Reference proteome</keyword>
<name>A0A443HYN4_BYSSP</name>
<dbReference type="EMBL" id="RCNU01000003">
    <property type="protein sequence ID" value="RWQ96880.1"/>
    <property type="molecule type" value="Genomic_DNA"/>
</dbReference>
<dbReference type="RefSeq" id="XP_028486525.1">
    <property type="nucleotide sequence ID" value="XM_028628479.1"/>
</dbReference>
<dbReference type="VEuPathDB" id="FungiDB:C8Q69DRAFT_430314"/>